<feature type="transmembrane region" description="Helical" evidence="6">
    <location>
        <begin position="348"/>
        <end position="373"/>
    </location>
</feature>
<keyword evidence="3 6" id="KW-1133">Transmembrane helix</keyword>
<feature type="transmembrane region" description="Helical" evidence="6">
    <location>
        <begin position="520"/>
        <end position="539"/>
    </location>
</feature>
<dbReference type="CDD" id="cd17502">
    <property type="entry name" value="MFS_Azr1_MDR_like"/>
    <property type="match status" value="1"/>
</dbReference>
<comment type="subcellular location">
    <subcellularLocation>
        <location evidence="1">Membrane</location>
        <topology evidence="1">Multi-pass membrane protein</topology>
    </subcellularLocation>
</comment>
<keyword evidence="4 6" id="KW-0472">Membrane</keyword>
<dbReference type="OrthoDB" id="2351791at2759"/>
<sequence length="570" mass="61617">MSVSSKERGGGGADPPSLPMMKNEPGTETPSPVPSVVKEPAGLGFTPDWRFKVAFGTLSVVTLVVALDATSLSVALPIISFRLHGTAIQAFWAGTSFLLSSTVFQPTYQLLSHIFGRKPLLLTALSLFTVGAIVAGLAHNFTTILIGRTIQGVGAGGVIALTEVIVTDLVPLRERGKWFGFISGVWALGSVTGPVVGGAFAQNVSWRWIFWINMPFAGIGFFMIPVFLRLQYKTGDFMEKLKRVDWVGSFIFVASTTSFLIPVTWGGVMYSWSHWRTLVPLVLGGAGMIGFIFYEIYVPAEPLIRLRLFTNRSTSITYVGTVIHGMILWSMLYYLPLYYEAVKGYTPVVSGVAVFPQTFTVAPMAIVIGFAVAITGYYRWALWLGWALTVAGTGLLVLLDVDTSTVAWIFLNLVPGAGTGILFASMAYSIQASAPAEDQAFAVSLYSFFRAFGQSLGVAVGGVIFQNEMKRKLLLVPSVAAKAVEYSKDSAALVQVIKSMQKDLPERAELIKTYAESLRSVWVAMCAFAAAAFSLNLLVEHYSVDVELATEQGYAGKKKIGEGEEGEGKA</sequence>
<evidence type="ECO:0000256" key="1">
    <source>
        <dbReference type="ARBA" id="ARBA00004141"/>
    </source>
</evidence>
<keyword evidence="9" id="KW-1185">Reference proteome</keyword>
<feature type="transmembrane region" description="Helical" evidence="6">
    <location>
        <begin position="178"/>
        <end position="202"/>
    </location>
</feature>
<evidence type="ECO:0000256" key="6">
    <source>
        <dbReference type="SAM" id="Phobius"/>
    </source>
</evidence>
<feature type="transmembrane region" description="Helical" evidence="6">
    <location>
        <begin position="208"/>
        <end position="228"/>
    </location>
</feature>
<keyword evidence="2 6" id="KW-0812">Transmembrane</keyword>
<dbReference type="Proteomes" id="UP000698800">
    <property type="component" value="Unassembled WGS sequence"/>
</dbReference>
<dbReference type="EMBL" id="JAGHQL010000215">
    <property type="protein sequence ID" value="KAH0536317.1"/>
    <property type="molecule type" value="Genomic_DNA"/>
</dbReference>
<feature type="transmembrane region" description="Helical" evidence="6">
    <location>
        <begin position="53"/>
        <end position="81"/>
    </location>
</feature>
<feature type="transmembrane region" description="Helical" evidence="6">
    <location>
        <begin position="278"/>
        <end position="297"/>
    </location>
</feature>
<feature type="transmembrane region" description="Helical" evidence="6">
    <location>
        <begin position="120"/>
        <end position="139"/>
    </location>
</feature>
<dbReference type="PANTHER" id="PTHR23501:SF59">
    <property type="entry name" value="MAJOR FACILITATOR SUPERFAMILY (MFS) PROFILE DOMAIN-CONTAINING PROTEIN-RELATED"/>
    <property type="match status" value="1"/>
</dbReference>
<evidence type="ECO:0000313" key="8">
    <source>
        <dbReference type="EMBL" id="KAH0536317.1"/>
    </source>
</evidence>
<comment type="caution">
    <text evidence="8">The sequence shown here is derived from an EMBL/GenBank/DDBJ whole genome shotgun (WGS) entry which is preliminary data.</text>
</comment>
<evidence type="ECO:0000259" key="7">
    <source>
        <dbReference type="PROSITE" id="PS50850"/>
    </source>
</evidence>
<dbReference type="Gene3D" id="1.20.1720.10">
    <property type="entry name" value="Multidrug resistance protein D"/>
    <property type="match status" value="1"/>
</dbReference>
<dbReference type="InterPro" id="IPR036259">
    <property type="entry name" value="MFS_trans_sf"/>
</dbReference>
<dbReference type="PANTHER" id="PTHR23501">
    <property type="entry name" value="MAJOR FACILITATOR SUPERFAMILY"/>
    <property type="match status" value="1"/>
</dbReference>
<feature type="transmembrane region" description="Helical" evidence="6">
    <location>
        <begin position="318"/>
        <end position="336"/>
    </location>
</feature>
<evidence type="ECO:0000256" key="3">
    <source>
        <dbReference type="ARBA" id="ARBA00022989"/>
    </source>
</evidence>
<feature type="transmembrane region" description="Helical" evidence="6">
    <location>
        <begin position="249"/>
        <end position="272"/>
    </location>
</feature>
<name>A0A9P8KX35_9PEZI</name>
<dbReference type="InterPro" id="IPR011701">
    <property type="entry name" value="MFS"/>
</dbReference>
<feature type="transmembrane region" description="Helical" evidence="6">
    <location>
        <begin position="87"/>
        <end position="108"/>
    </location>
</feature>
<dbReference type="FunFam" id="1.20.1250.20:FF:000786">
    <property type="entry name" value="MFS multidrug transporter, putative"/>
    <property type="match status" value="1"/>
</dbReference>
<evidence type="ECO:0000313" key="9">
    <source>
        <dbReference type="Proteomes" id="UP000698800"/>
    </source>
</evidence>
<dbReference type="InterPro" id="IPR020846">
    <property type="entry name" value="MFS_dom"/>
</dbReference>
<organism evidence="8 9">
    <name type="scientific">Glutinoglossum americanum</name>
    <dbReference type="NCBI Taxonomy" id="1670608"/>
    <lineage>
        <taxon>Eukaryota</taxon>
        <taxon>Fungi</taxon>
        <taxon>Dikarya</taxon>
        <taxon>Ascomycota</taxon>
        <taxon>Pezizomycotina</taxon>
        <taxon>Geoglossomycetes</taxon>
        <taxon>Geoglossales</taxon>
        <taxon>Geoglossaceae</taxon>
        <taxon>Glutinoglossum</taxon>
    </lineage>
</organism>
<dbReference type="Pfam" id="PF07690">
    <property type="entry name" value="MFS_1"/>
    <property type="match status" value="1"/>
</dbReference>
<dbReference type="AlphaFoldDB" id="A0A9P8KX35"/>
<feature type="transmembrane region" description="Helical" evidence="6">
    <location>
        <begin position="380"/>
        <end position="399"/>
    </location>
</feature>
<protein>
    <recommendedName>
        <fullName evidence="7">Major facilitator superfamily (MFS) profile domain-containing protein</fullName>
    </recommendedName>
</protein>
<dbReference type="GO" id="GO:0022857">
    <property type="term" value="F:transmembrane transporter activity"/>
    <property type="evidence" value="ECO:0007669"/>
    <property type="project" value="InterPro"/>
</dbReference>
<evidence type="ECO:0000256" key="4">
    <source>
        <dbReference type="ARBA" id="ARBA00023136"/>
    </source>
</evidence>
<dbReference type="GO" id="GO:0005886">
    <property type="term" value="C:plasma membrane"/>
    <property type="evidence" value="ECO:0007669"/>
    <property type="project" value="TreeGrafter"/>
</dbReference>
<gene>
    <name evidence="8" type="ORF">FGG08_006810</name>
</gene>
<dbReference type="FunFam" id="1.20.1720.10:FF:000018">
    <property type="entry name" value="Putative MFS multidrug transporter"/>
    <property type="match status" value="1"/>
</dbReference>
<dbReference type="PROSITE" id="PS50850">
    <property type="entry name" value="MFS"/>
    <property type="match status" value="1"/>
</dbReference>
<dbReference type="Gene3D" id="1.20.1250.20">
    <property type="entry name" value="MFS general substrate transporter like domains"/>
    <property type="match status" value="1"/>
</dbReference>
<proteinExistence type="predicted"/>
<evidence type="ECO:0000256" key="5">
    <source>
        <dbReference type="SAM" id="MobiDB-lite"/>
    </source>
</evidence>
<dbReference type="SUPFAM" id="SSF103473">
    <property type="entry name" value="MFS general substrate transporter"/>
    <property type="match status" value="1"/>
</dbReference>
<accession>A0A9P8KX35</accession>
<feature type="transmembrane region" description="Helical" evidence="6">
    <location>
        <begin position="145"/>
        <end position="166"/>
    </location>
</feature>
<feature type="region of interest" description="Disordered" evidence="5">
    <location>
        <begin position="1"/>
        <end position="35"/>
    </location>
</feature>
<dbReference type="PRINTS" id="PR01036">
    <property type="entry name" value="TCRTETB"/>
</dbReference>
<feature type="domain" description="Major facilitator superfamily (MFS) profile" evidence="7">
    <location>
        <begin position="54"/>
        <end position="544"/>
    </location>
</feature>
<feature type="transmembrane region" description="Helical" evidence="6">
    <location>
        <begin position="405"/>
        <end position="428"/>
    </location>
</feature>
<evidence type="ECO:0000256" key="2">
    <source>
        <dbReference type="ARBA" id="ARBA00022692"/>
    </source>
</evidence>
<reference evidence="8" key="1">
    <citation type="submission" date="2021-03" db="EMBL/GenBank/DDBJ databases">
        <title>Comparative genomics and phylogenomic investigation of the class Geoglossomycetes provide insights into ecological specialization and systematics.</title>
        <authorList>
            <person name="Melie T."/>
            <person name="Pirro S."/>
            <person name="Miller A.N."/>
            <person name="Quandt A."/>
        </authorList>
    </citation>
    <scope>NUCLEOTIDE SEQUENCE</scope>
    <source>
        <strain evidence="8">GBOQ0MN5Z8</strain>
    </source>
</reference>
<feature type="transmembrane region" description="Helical" evidence="6">
    <location>
        <begin position="440"/>
        <end position="465"/>
    </location>
</feature>